<dbReference type="InterPro" id="IPR036188">
    <property type="entry name" value="FAD/NAD-bd_sf"/>
</dbReference>
<dbReference type="InterPro" id="IPR057985">
    <property type="entry name" value="TPR_PSMD3_N"/>
</dbReference>
<dbReference type="SMART" id="SM00753">
    <property type="entry name" value="PAM"/>
    <property type="match status" value="1"/>
</dbReference>
<dbReference type="Pfam" id="PF01399">
    <property type="entry name" value="PCI"/>
    <property type="match status" value="1"/>
</dbReference>
<evidence type="ECO:0000256" key="2">
    <source>
        <dbReference type="ARBA" id="ARBA00022942"/>
    </source>
</evidence>
<proteinExistence type="inferred from homology"/>
<dbReference type="PANTHER" id="PTHR10758:SF2">
    <property type="entry name" value="26S PROTEASOME NON-ATPASE REGULATORY SUBUNIT 3"/>
    <property type="match status" value="1"/>
</dbReference>
<organism evidence="6 7">
    <name type="scientific">Skeletonema marinoi</name>
    <dbReference type="NCBI Taxonomy" id="267567"/>
    <lineage>
        <taxon>Eukaryota</taxon>
        <taxon>Sar</taxon>
        <taxon>Stramenopiles</taxon>
        <taxon>Ochrophyta</taxon>
        <taxon>Bacillariophyta</taxon>
        <taxon>Coscinodiscophyceae</taxon>
        <taxon>Thalassiosirophycidae</taxon>
        <taxon>Thalassiosirales</taxon>
        <taxon>Skeletonemataceae</taxon>
        <taxon>Skeletonema</taxon>
        <taxon>Skeletonema marinoi-dohrnii complex</taxon>
    </lineage>
</organism>
<feature type="domain" description="PCI" evidence="5">
    <location>
        <begin position="852"/>
        <end position="1031"/>
    </location>
</feature>
<dbReference type="Proteomes" id="UP001224775">
    <property type="component" value="Unassembled WGS sequence"/>
</dbReference>
<feature type="compositionally biased region" description="Basic and acidic residues" evidence="3">
    <location>
        <begin position="1079"/>
        <end position="1092"/>
    </location>
</feature>
<dbReference type="InterPro" id="IPR036390">
    <property type="entry name" value="WH_DNA-bd_sf"/>
</dbReference>
<accession>A0AAD8YCX8</accession>
<name>A0AAD8YCX8_9STRA</name>
<evidence type="ECO:0000259" key="5">
    <source>
        <dbReference type="PROSITE" id="PS50250"/>
    </source>
</evidence>
<sequence>MKTLSSLLLLIIVISTNVIINALQQPRQQAIVVGSGPVGVAASLILATNHNYDVTLLESSPASSTQTKYDPTKAFLYNVNGRGQRLTKMFPEMHQRMVERSVISKGFGGTKLTIVPADPGESIPEQKMNVPAAADKEDNGNKSMPSGEKAGNVGFWIPRHEMVKLMVEEIEEHNKRGLGGTITLCTGQECVSVVPRTTKDGEGVTVVVTTKDASSSSLQEISNEYNANLVIGADGMNSKVRQCLHNAPPGTWSSNCVKSSKFQPKTYTSPASFLRIKVLQLPPQFEIPDADGKPPLNTFSQDIYAIRSVNTGPRTFLSLGLLPMKDNDAVRPTNIITRPDHGIWKITNGKSMREYFQQAFPRFNFQEGGLISNQEWDRFAKAEGTRFPPCQYSPGLAVWDESGRSGVALVGDSIHAFSPDIGQGVNAGLMDVVCLDRALSGLDDVESGNDNDNTANDKTNKQTTTLEANLQRYQKQHAQEIAALIRLARFGAPYQYKQPHRADRALRLVWTANVAMRLLLNKVTFGVIQPPCIILSQNEDLTFREWPGFSNKKEGAAPPSTITTADDKSKDIKKEAPQLPPVEAAARRLERLYGGGGLATKTTATALPINTTKIMKKWLGASSGTAGNATMASVAACAETTLDPSGVCVTGREILMGLCSEEDRLAVSVKTADDGTADKPEEGGDAMMEEDAAPSTTPEYLSLTCREVESWLMTLAVRIYWRAGKYQQAYDLIIKGLQLLDAHLVDSGNTTTTTGGLYPLLARMLRYRSLIMESLLTSSNDDDTYAKLCSDTRIELASRHTHAVLRRDADVSATILNLHLRELLLSDRVEQAQKLISNSTFPTDAASNNQLLRYLYYSGRVQALRLEYTQSYSNLSQCLRKCPTNTGLGFRIAVQRLLVVVQLLMGEIPDRSVFFGEGMRGELRPYLEIAQAVRRGDLAVFHETVGGHAERLRMDGTYTLISRLAHSVVKAGLRRLKTSYSRISLEDVASRLGLPSATSAEFVVAKAVRDGVIDATIDHVGGYVQSHDLVDVYATVEPSEAFHRRIAYCLTTHNDAVRAMRYTPDAYKKQLEASRGLRRSREEKTDEEKAQEIEDELDDEDYEY</sequence>
<feature type="compositionally biased region" description="Basic and acidic residues" evidence="3">
    <location>
        <begin position="670"/>
        <end position="682"/>
    </location>
</feature>
<dbReference type="InterPro" id="IPR050756">
    <property type="entry name" value="CSN3"/>
</dbReference>
<dbReference type="InterPro" id="IPR000717">
    <property type="entry name" value="PCI_dom"/>
</dbReference>
<feature type="compositionally biased region" description="Acidic residues" evidence="3">
    <location>
        <begin position="1093"/>
        <end position="1104"/>
    </location>
</feature>
<dbReference type="GO" id="GO:0042176">
    <property type="term" value="P:regulation of protein catabolic process"/>
    <property type="evidence" value="ECO:0007669"/>
    <property type="project" value="InterPro"/>
</dbReference>
<comment type="caution">
    <text evidence="6">The sequence shown here is derived from an EMBL/GenBank/DDBJ whole genome shotgun (WGS) entry which is preliminary data.</text>
</comment>
<feature type="region of interest" description="Disordered" evidence="3">
    <location>
        <begin position="549"/>
        <end position="569"/>
    </location>
</feature>
<dbReference type="Gene3D" id="1.25.40.570">
    <property type="match status" value="1"/>
</dbReference>
<evidence type="ECO:0000256" key="3">
    <source>
        <dbReference type="SAM" id="MobiDB-lite"/>
    </source>
</evidence>
<dbReference type="SUPFAM" id="SSF46785">
    <property type="entry name" value="Winged helix' DNA-binding domain"/>
    <property type="match status" value="1"/>
</dbReference>
<dbReference type="PANTHER" id="PTHR10758">
    <property type="entry name" value="26S PROTEASOME NON-ATPASE REGULATORY SUBUNIT 3/COP9 SIGNALOSOME COMPLEX SUBUNIT 3"/>
    <property type="match status" value="1"/>
</dbReference>
<keyword evidence="4" id="KW-0732">Signal</keyword>
<dbReference type="PROSITE" id="PS50250">
    <property type="entry name" value="PCI"/>
    <property type="match status" value="1"/>
</dbReference>
<dbReference type="SMART" id="SM00088">
    <property type="entry name" value="PINT"/>
    <property type="match status" value="1"/>
</dbReference>
<gene>
    <name evidence="6" type="ORF">QTG54_006593</name>
</gene>
<dbReference type="InterPro" id="IPR013586">
    <property type="entry name" value="PSMD3_C"/>
</dbReference>
<evidence type="ECO:0000313" key="6">
    <source>
        <dbReference type="EMBL" id="KAK1742996.1"/>
    </source>
</evidence>
<dbReference type="GO" id="GO:0030234">
    <property type="term" value="F:enzyme regulator activity"/>
    <property type="evidence" value="ECO:0007669"/>
    <property type="project" value="InterPro"/>
</dbReference>
<reference evidence="6" key="1">
    <citation type="submission" date="2023-06" db="EMBL/GenBank/DDBJ databases">
        <title>Survivors Of The Sea: Transcriptome response of Skeletonema marinoi to long-term dormancy.</title>
        <authorList>
            <person name="Pinder M.I.M."/>
            <person name="Kourtchenko O."/>
            <person name="Robertson E.K."/>
            <person name="Larsson T."/>
            <person name="Maumus F."/>
            <person name="Osuna-Cruz C.M."/>
            <person name="Vancaester E."/>
            <person name="Stenow R."/>
            <person name="Vandepoele K."/>
            <person name="Ploug H."/>
            <person name="Bruchert V."/>
            <person name="Godhe A."/>
            <person name="Topel M."/>
        </authorList>
    </citation>
    <scope>NUCLEOTIDE SEQUENCE</scope>
    <source>
        <strain evidence="6">R05AC</strain>
    </source>
</reference>
<dbReference type="GO" id="GO:0006511">
    <property type="term" value="P:ubiquitin-dependent protein catabolic process"/>
    <property type="evidence" value="ECO:0007669"/>
    <property type="project" value="TreeGrafter"/>
</dbReference>
<dbReference type="AlphaFoldDB" id="A0AAD8YCX8"/>
<evidence type="ECO:0000313" key="7">
    <source>
        <dbReference type="Proteomes" id="UP001224775"/>
    </source>
</evidence>
<keyword evidence="2 6" id="KW-0647">Proteasome</keyword>
<evidence type="ECO:0000256" key="4">
    <source>
        <dbReference type="SAM" id="SignalP"/>
    </source>
</evidence>
<feature type="region of interest" description="Disordered" evidence="3">
    <location>
        <begin position="1072"/>
        <end position="1104"/>
    </location>
</feature>
<protein>
    <submittedName>
        <fullName evidence="6">26S proteasome regulatory subunit RPN3</fullName>
    </submittedName>
</protein>
<dbReference type="GO" id="GO:0008541">
    <property type="term" value="C:proteasome regulatory particle, lid subcomplex"/>
    <property type="evidence" value="ECO:0007669"/>
    <property type="project" value="TreeGrafter"/>
</dbReference>
<keyword evidence="7" id="KW-1185">Reference proteome</keyword>
<feature type="compositionally biased region" description="Acidic residues" evidence="3">
    <location>
        <begin position="683"/>
        <end position="692"/>
    </location>
</feature>
<evidence type="ECO:0000256" key="1">
    <source>
        <dbReference type="ARBA" id="ARBA00007912"/>
    </source>
</evidence>
<feature type="chain" id="PRO_5042202129" evidence="4">
    <location>
        <begin position="23"/>
        <end position="1104"/>
    </location>
</feature>
<dbReference type="Pfam" id="PF08375">
    <property type="entry name" value="Rpn3_C"/>
    <property type="match status" value="1"/>
</dbReference>
<dbReference type="Pfam" id="PF25573">
    <property type="entry name" value="TPR_PSMD3_N"/>
    <property type="match status" value="1"/>
</dbReference>
<comment type="similarity">
    <text evidence="1">Belongs to the proteasome subunit S3 family.</text>
</comment>
<feature type="signal peptide" evidence="4">
    <location>
        <begin position="1"/>
        <end position="22"/>
    </location>
</feature>
<dbReference type="EMBL" id="JATAAI010000010">
    <property type="protein sequence ID" value="KAK1742996.1"/>
    <property type="molecule type" value="Genomic_DNA"/>
</dbReference>
<feature type="region of interest" description="Disordered" evidence="3">
    <location>
        <begin position="670"/>
        <end position="695"/>
    </location>
</feature>
<dbReference type="PRINTS" id="PR00420">
    <property type="entry name" value="RNGMNOXGNASE"/>
</dbReference>
<dbReference type="SUPFAM" id="SSF51905">
    <property type="entry name" value="FAD/NAD(P)-binding domain"/>
    <property type="match status" value="1"/>
</dbReference>
<dbReference type="Gene3D" id="3.50.50.60">
    <property type="entry name" value="FAD/NAD(P)-binding domain"/>
    <property type="match status" value="1"/>
</dbReference>